<feature type="transmembrane region" description="Helical" evidence="2">
    <location>
        <begin position="67"/>
        <end position="89"/>
    </location>
</feature>
<name>A0A1X0ABZ0_9MYCO</name>
<feature type="region of interest" description="Disordered" evidence="1">
    <location>
        <begin position="144"/>
        <end position="221"/>
    </location>
</feature>
<keyword evidence="2" id="KW-0472">Membrane</keyword>
<evidence type="ECO:0000256" key="1">
    <source>
        <dbReference type="SAM" id="MobiDB-lite"/>
    </source>
</evidence>
<accession>A0A1X0ABZ0</accession>
<dbReference type="STRING" id="1927124.BST13_30380"/>
<evidence type="ECO:0008006" key="5">
    <source>
        <dbReference type="Google" id="ProtNLM"/>
    </source>
</evidence>
<dbReference type="InterPro" id="IPR021235">
    <property type="entry name" value="DUF2637"/>
</dbReference>
<feature type="transmembrane region" description="Helical" evidence="2">
    <location>
        <begin position="6"/>
        <end position="28"/>
    </location>
</feature>
<feature type="compositionally biased region" description="Basic and acidic residues" evidence="1">
    <location>
        <begin position="145"/>
        <end position="164"/>
    </location>
</feature>
<keyword evidence="4" id="KW-1185">Reference proteome</keyword>
<protein>
    <recommendedName>
        <fullName evidence="5">DUF2637 domain-containing protein</fullName>
    </recommendedName>
</protein>
<dbReference type="EMBL" id="MVHF01000045">
    <property type="protein sequence ID" value="ORA27368.1"/>
    <property type="molecule type" value="Genomic_DNA"/>
</dbReference>
<dbReference type="RefSeq" id="WP_083168816.1">
    <property type="nucleotide sequence ID" value="NZ_MVHF01000045.1"/>
</dbReference>
<gene>
    <name evidence="3" type="ORF">BST13_30380</name>
</gene>
<proteinExistence type="predicted"/>
<evidence type="ECO:0000313" key="4">
    <source>
        <dbReference type="Proteomes" id="UP000192448"/>
    </source>
</evidence>
<feature type="transmembrane region" description="Helical" evidence="2">
    <location>
        <begin position="35"/>
        <end position="55"/>
    </location>
</feature>
<sequence length="340" mass="35762">MSDTTYWRTVLVTFVAISVAGNTGHVLLVDADHRWAAAALAAVPPLGLVLITHGLTAHAGKGRGAMYWSGVAGAVAIAAMAFVASFVTLRDLAVQLLHCPPLIAALLPLVIDAVIAVASALAVATHRAEAAVYDAALQLHHKPVHRPEQATVHREPDTAVHSTEEPAGDVEQPVHQRDQSAPEPPVHWAAPAVTSDDEPVQTAEQAVHPEPETDPVQSPERPRLVAVHRTDAPVSVRRRKPTTPVQPVHTPQAEVAVQSNDGAPPVQPVHTAQAEAVVQAGGVELPVERVAEVFARRDAGQSQNVIANAKVANKRTVAKLLAAREAVADADDPDRASVTA</sequence>
<evidence type="ECO:0000256" key="2">
    <source>
        <dbReference type="SAM" id="Phobius"/>
    </source>
</evidence>
<evidence type="ECO:0000313" key="3">
    <source>
        <dbReference type="EMBL" id="ORA27368.1"/>
    </source>
</evidence>
<organism evidence="3 4">
    <name type="scientific">Mycobacterium aquaticum</name>
    <dbReference type="NCBI Taxonomy" id="1927124"/>
    <lineage>
        <taxon>Bacteria</taxon>
        <taxon>Bacillati</taxon>
        <taxon>Actinomycetota</taxon>
        <taxon>Actinomycetes</taxon>
        <taxon>Mycobacteriales</taxon>
        <taxon>Mycobacteriaceae</taxon>
        <taxon>Mycobacterium</taxon>
    </lineage>
</organism>
<feature type="transmembrane region" description="Helical" evidence="2">
    <location>
        <begin position="101"/>
        <end position="124"/>
    </location>
</feature>
<dbReference type="Pfam" id="PF10935">
    <property type="entry name" value="DUF2637"/>
    <property type="match status" value="1"/>
</dbReference>
<keyword evidence="2" id="KW-0812">Transmembrane</keyword>
<reference evidence="3 4" key="1">
    <citation type="submission" date="2017-02" db="EMBL/GenBank/DDBJ databases">
        <title>The new phylogeny of genus Mycobacterium.</title>
        <authorList>
            <person name="Tortoli E."/>
            <person name="Trovato A."/>
            <person name="Cirillo D.M."/>
        </authorList>
    </citation>
    <scope>NUCLEOTIDE SEQUENCE [LARGE SCALE GENOMIC DNA]</scope>
    <source>
        <strain evidence="3 4">RW6</strain>
    </source>
</reference>
<dbReference type="OrthoDB" id="4763680at2"/>
<dbReference type="AlphaFoldDB" id="A0A1X0ABZ0"/>
<comment type="caution">
    <text evidence="3">The sequence shown here is derived from an EMBL/GenBank/DDBJ whole genome shotgun (WGS) entry which is preliminary data.</text>
</comment>
<keyword evidence="2" id="KW-1133">Transmembrane helix</keyword>
<dbReference type="Proteomes" id="UP000192448">
    <property type="component" value="Unassembled WGS sequence"/>
</dbReference>